<keyword evidence="1" id="KW-0547">Nucleotide-binding</keyword>
<dbReference type="GO" id="GO:0004386">
    <property type="term" value="F:helicase activity"/>
    <property type="evidence" value="ECO:0007669"/>
    <property type="project" value="UniProtKB-KW"/>
</dbReference>
<gene>
    <name evidence="6" type="ORF">AKJ65_00565</name>
</gene>
<reference evidence="6 7" key="1">
    <citation type="journal article" date="2016" name="Sci. Rep.">
        <title>Metabolic traits of an uncultured archaeal lineage -MSBL1- from brine pools of the Red Sea.</title>
        <authorList>
            <person name="Mwirichia R."/>
            <person name="Alam I."/>
            <person name="Rashid M."/>
            <person name="Vinu M."/>
            <person name="Ba-Alawi W."/>
            <person name="Anthony Kamau A."/>
            <person name="Kamanda Ngugi D."/>
            <person name="Goker M."/>
            <person name="Klenk H.P."/>
            <person name="Bajic V."/>
            <person name="Stingl U."/>
        </authorList>
    </citation>
    <scope>NUCLEOTIDE SEQUENCE [LARGE SCALE GENOMIC DNA]</scope>
    <source>
        <strain evidence="6">SCGC-AAA259E19</strain>
    </source>
</reference>
<dbReference type="InterPro" id="IPR011545">
    <property type="entry name" value="DEAD/DEAH_box_helicase_dom"/>
</dbReference>
<dbReference type="AlphaFoldDB" id="A0A133UNI4"/>
<name>A0A133UNI4_9EURY</name>
<dbReference type="GO" id="GO:0003676">
    <property type="term" value="F:nucleic acid binding"/>
    <property type="evidence" value="ECO:0007669"/>
    <property type="project" value="InterPro"/>
</dbReference>
<protein>
    <recommendedName>
        <fullName evidence="5">Helicase ATP-binding domain-containing protein</fullName>
    </recommendedName>
</protein>
<evidence type="ECO:0000256" key="2">
    <source>
        <dbReference type="ARBA" id="ARBA00022801"/>
    </source>
</evidence>
<feature type="domain" description="Helicase ATP-binding" evidence="5">
    <location>
        <begin position="20"/>
        <end position="97"/>
    </location>
</feature>
<dbReference type="PANTHER" id="PTHR14025:SF20">
    <property type="entry name" value="FANCONI ANEMIA GROUP M PROTEIN"/>
    <property type="match status" value="1"/>
</dbReference>
<dbReference type="PANTHER" id="PTHR14025">
    <property type="entry name" value="FANCONI ANEMIA GROUP M FANCM FAMILY MEMBER"/>
    <property type="match status" value="1"/>
</dbReference>
<evidence type="ECO:0000256" key="1">
    <source>
        <dbReference type="ARBA" id="ARBA00022741"/>
    </source>
</evidence>
<dbReference type="SUPFAM" id="SSF52540">
    <property type="entry name" value="P-loop containing nucleoside triphosphate hydrolases"/>
    <property type="match status" value="1"/>
</dbReference>
<dbReference type="InterPro" id="IPR027417">
    <property type="entry name" value="P-loop_NTPase"/>
</dbReference>
<dbReference type="InterPro" id="IPR014001">
    <property type="entry name" value="Helicase_ATP-bd"/>
</dbReference>
<dbReference type="GO" id="GO:0016787">
    <property type="term" value="F:hydrolase activity"/>
    <property type="evidence" value="ECO:0007669"/>
    <property type="project" value="UniProtKB-KW"/>
</dbReference>
<dbReference type="EMBL" id="LHXO01000004">
    <property type="protein sequence ID" value="KXA95794.1"/>
    <property type="molecule type" value="Genomic_DNA"/>
</dbReference>
<dbReference type="Gene3D" id="3.40.50.300">
    <property type="entry name" value="P-loop containing nucleotide triphosphate hydrolases"/>
    <property type="match status" value="1"/>
</dbReference>
<evidence type="ECO:0000313" key="6">
    <source>
        <dbReference type="EMBL" id="KXA95794.1"/>
    </source>
</evidence>
<evidence type="ECO:0000313" key="7">
    <source>
        <dbReference type="Proteomes" id="UP000070284"/>
    </source>
</evidence>
<dbReference type="Pfam" id="PF00270">
    <property type="entry name" value="DEAD"/>
    <property type="match status" value="1"/>
</dbReference>
<proteinExistence type="predicted"/>
<keyword evidence="4" id="KW-0067">ATP-binding</keyword>
<evidence type="ECO:0000256" key="4">
    <source>
        <dbReference type="ARBA" id="ARBA00022840"/>
    </source>
</evidence>
<organism evidence="6 7">
    <name type="scientific">candidate division MSBL1 archaeon SCGC-AAA259E19</name>
    <dbReference type="NCBI Taxonomy" id="1698264"/>
    <lineage>
        <taxon>Archaea</taxon>
        <taxon>Methanobacteriati</taxon>
        <taxon>Methanobacteriota</taxon>
        <taxon>candidate division MSBL1</taxon>
    </lineage>
</organism>
<dbReference type="Proteomes" id="UP000070284">
    <property type="component" value="Unassembled WGS sequence"/>
</dbReference>
<keyword evidence="3" id="KW-0347">Helicase</keyword>
<dbReference type="PROSITE" id="PS51192">
    <property type="entry name" value="HELICASE_ATP_BIND_1"/>
    <property type="match status" value="1"/>
</dbReference>
<sequence>MKNPLVRSDVVEEREFQTKIAEKATEGNTLVVLPTATGKTIIGALAASHFIYNYSDRKFLMMAPTKPLVEQHRDTFLSVLKLRPEDVQVLTGASCGA</sequence>
<dbReference type="GO" id="GO:0005524">
    <property type="term" value="F:ATP binding"/>
    <property type="evidence" value="ECO:0007669"/>
    <property type="project" value="UniProtKB-KW"/>
</dbReference>
<accession>A0A133UNI4</accession>
<dbReference type="GO" id="GO:0140097">
    <property type="term" value="F:catalytic activity, acting on DNA"/>
    <property type="evidence" value="ECO:0007669"/>
    <property type="project" value="UniProtKB-ARBA"/>
</dbReference>
<evidence type="ECO:0000256" key="3">
    <source>
        <dbReference type="ARBA" id="ARBA00022806"/>
    </source>
</evidence>
<evidence type="ECO:0000259" key="5">
    <source>
        <dbReference type="PROSITE" id="PS51192"/>
    </source>
</evidence>
<keyword evidence="2" id="KW-0378">Hydrolase</keyword>
<keyword evidence="7" id="KW-1185">Reference proteome</keyword>
<comment type="caution">
    <text evidence="6">The sequence shown here is derived from an EMBL/GenBank/DDBJ whole genome shotgun (WGS) entry which is preliminary data.</text>
</comment>